<evidence type="ECO:0000313" key="6">
    <source>
        <dbReference type="EMBL" id="ESK85892.1"/>
    </source>
</evidence>
<keyword evidence="1" id="KW-0479">Metal-binding</keyword>
<dbReference type="EMBL" id="AWSO01001001">
    <property type="protein sequence ID" value="ESK85892.1"/>
    <property type="molecule type" value="Genomic_DNA"/>
</dbReference>
<dbReference type="Pfam" id="PF01753">
    <property type="entry name" value="zf-MYND"/>
    <property type="match status" value="1"/>
</dbReference>
<dbReference type="KEGG" id="mrr:Moror_2315"/>
<name>V2WWC7_MONRO</name>
<evidence type="ECO:0000256" key="4">
    <source>
        <dbReference type="PROSITE-ProRule" id="PRU00134"/>
    </source>
</evidence>
<dbReference type="GO" id="GO:0008270">
    <property type="term" value="F:zinc ion binding"/>
    <property type="evidence" value="ECO:0007669"/>
    <property type="project" value="UniProtKB-KW"/>
</dbReference>
<evidence type="ECO:0000259" key="5">
    <source>
        <dbReference type="PROSITE" id="PS50865"/>
    </source>
</evidence>
<reference evidence="6 7" key="1">
    <citation type="journal article" date="2014" name="BMC Genomics">
        <title>Genome and secretome analysis of the hemibiotrophic fungal pathogen, Moniliophthora roreri, which causes frosty pod rot disease of cacao: mechanisms of the biotrophic and necrotrophic phases.</title>
        <authorList>
            <person name="Meinhardt L.W."/>
            <person name="Costa G.G.L."/>
            <person name="Thomazella D.P.T."/>
            <person name="Teixeira P.J.P.L."/>
            <person name="Carazzolle M.F."/>
            <person name="Schuster S.C."/>
            <person name="Carlson J.E."/>
            <person name="Guiltinan M.J."/>
            <person name="Mieczkowski P."/>
            <person name="Farmer A."/>
            <person name="Ramaraj T."/>
            <person name="Crozier J."/>
            <person name="Davis R.E."/>
            <person name="Shao J."/>
            <person name="Melnick R.L."/>
            <person name="Pereira G.A.G."/>
            <person name="Bailey B.A."/>
        </authorList>
    </citation>
    <scope>NUCLEOTIDE SEQUENCE [LARGE SCALE GENOMIC DNA]</scope>
    <source>
        <strain evidence="6 7">MCA 2997</strain>
    </source>
</reference>
<dbReference type="Gene3D" id="6.10.140.2220">
    <property type="match status" value="1"/>
</dbReference>
<accession>V2WWC7</accession>
<keyword evidence="3" id="KW-0862">Zinc</keyword>
<sequence>MNLDARLRCSGCKTAYYCSEKCQKKMWKMSHKSECSIQQKLNEVNEEQAKKLPPRPRSTHCTGCRIRYDEDYGADQVCPDCGYTTCESCSSHNSRGSCYCPNSNFGHKYCEQEPKWYQMSSHTGKLYRGDYHPESVWDVNPRTHPELFEDEARTCNNCGEIKRCLKKDVCN</sequence>
<keyword evidence="2 4" id="KW-0863">Zinc-finger</keyword>
<evidence type="ECO:0000313" key="7">
    <source>
        <dbReference type="Proteomes" id="UP000017559"/>
    </source>
</evidence>
<proteinExistence type="predicted"/>
<dbReference type="HOGENOM" id="CLU_096558_0_0_1"/>
<feature type="domain" description="MYND-type" evidence="5">
    <location>
        <begin position="1"/>
        <end position="35"/>
    </location>
</feature>
<dbReference type="SUPFAM" id="SSF144232">
    <property type="entry name" value="HIT/MYND zinc finger-like"/>
    <property type="match status" value="1"/>
</dbReference>
<gene>
    <name evidence="6" type="ORF">Moror_2315</name>
</gene>
<dbReference type="OrthoDB" id="432970at2759"/>
<keyword evidence="7" id="KW-1185">Reference proteome</keyword>
<organism evidence="6 7">
    <name type="scientific">Moniliophthora roreri (strain MCA 2997)</name>
    <name type="common">Cocoa frosty pod rot fungus</name>
    <name type="synonym">Crinipellis roreri</name>
    <dbReference type="NCBI Taxonomy" id="1381753"/>
    <lineage>
        <taxon>Eukaryota</taxon>
        <taxon>Fungi</taxon>
        <taxon>Dikarya</taxon>
        <taxon>Basidiomycota</taxon>
        <taxon>Agaricomycotina</taxon>
        <taxon>Agaricomycetes</taxon>
        <taxon>Agaricomycetidae</taxon>
        <taxon>Agaricales</taxon>
        <taxon>Marasmiineae</taxon>
        <taxon>Marasmiaceae</taxon>
        <taxon>Moniliophthora</taxon>
    </lineage>
</organism>
<dbReference type="PROSITE" id="PS50865">
    <property type="entry name" value="ZF_MYND_2"/>
    <property type="match status" value="1"/>
</dbReference>
<comment type="caution">
    <text evidence="6">The sequence shown here is derived from an EMBL/GenBank/DDBJ whole genome shotgun (WGS) entry which is preliminary data.</text>
</comment>
<dbReference type="AlphaFoldDB" id="V2WWC7"/>
<evidence type="ECO:0000256" key="3">
    <source>
        <dbReference type="ARBA" id="ARBA00022833"/>
    </source>
</evidence>
<protein>
    <submittedName>
        <fullName evidence="6">Set and mynd domain-containing protein 2</fullName>
    </submittedName>
</protein>
<dbReference type="Proteomes" id="UP000017559">
    <property type="component" value="Unassembled WGS sequence"/>
</dbReference>
<evidence type="ECO:0000256" key="1">
    <source>
        <dbReference type="ARBA" id="ARBA00022723"/>
    </source>
</evidence>
<evidence type="ECO:0000256" key="2">
    <source>
        <dbReference type="ARBA" id="ARBA00022771"/>
    </source>
</evidence>
<dbReference type="InterPro" id="IPR002893">
    <property type="entry name" value="Znf_MYND"/>
</dbReference>